<evidence type="ECO:0000313" key="1">
    <source>
        <dbReference type="EMBL" id="QDY96528.1"/>
    </source>
</evidence>
<sequence>MAPKSIFIFVPSGRGVAKTRVLTAPRPPAPLLRLNNCFLAVPFAADSGVLRMAIINQLSGPANASLKSVVWRHRIRRAPALAHPNISEERNFFSI</sequence>
<dbReference type="AlphaFoldDB" id="A0AAP4YV55"/>
<reference evidence="1 2" key="1">
    <citation type="journal article" date="2017" name="Genome Announc.">
        <title>Draft Genome Sequence of Agrobacterium tumefaciens Biovar 1 Strain 186, Isolated from Walnut.</title>
        <authorList>
            <person name="Poret-Peterson A.T."/>
            <person name="Bhatnagar S."/>
            <person name="McClean A.E."/>
            <person name="Kluepfel D.A."/>
        </authorList>
    </citation>
    <scope>NUCLEOTIDE SEQUENCE [LARGE SCALE GENOMIC DNA]</scope>
    <source>
        <strain evidence="1 2">186</strain>
    </source>
</reference>
<dbReference type="RefSeq" id="WP_129565158.1">
    <property type="nucleotide sequence ID" value="NZ_CP033032.1"/>
</dbReference>
<dbReference type="Proteomes" id="UP000222296">
    <property type="component" value="Chromosome Linear"/>
</dbReference>
<proteinExistence type="predicted"/>
<accession>A0AAP4YV55</accession>
<evidence type="ECO:0000313" key="2">
    <source>
        <dbReference type="Proteomes" id="UP000222296"/>
    </source>
</evidence>
<name>A0AAP4YV55_AGRTU</name>
<organism evidence="1 2">
    <name type="scientific">Agrobacterium tumefaciens</name>
    <dbReference type="NCBI Taxonomy" id="358"/>
    <lineage>
        <taxon>Bacteria</taxon>
        <taxon>Pseudomonadati</taxon>
        <taxon>Pseudomonadota</taxon>
        <taxon>Alphaproteobacteria</taxon>
        <taxon>Hyphomicrobiales</taxon>
        <taxon>Rhizobiaceae</taxon>
        <taxon>Rhizobium/Agrobacterium group</taxon>
        <taxon>Agrobacterium</taxon>
        <taxon>Agrobacterium tumefaciens complex</taxon>
    </lineage>
</organism>
<dbReference type="EMBL" id="CP042275">
    <property type="protein sequence ID" value="QDY96528.1"/>
    <property type="molecule type" value="Genomic_DNA"/>
</dbReference>
<protein>
    <submittedName>
        <fullName evidence="1">Uncharacterized protein</fullName>
    </submittedName>
</protein>
<gene>
    <name evidence="1" type="ORF">CG010_020535</name>
</gene>